<dbReference type="InterPro" id="IPR036691">
    <property type="entry name" value="Endo/exonu/phosph_ase_sf"/>
</dbReference>
<dbReference type="EMBL" id="CP036532">
    <property type="protein sequence ID" value="QBK32054.1"/>
    <property type="molecule type" value="Genomic_DNA"/>
</dbReference>
<dbReference type="GO" id="GO:0004519">
    <property type="term" value="F:endonuclease activity"/>
    <property type="evidence" value="ECO:0007669"/>
    <property type="project" value="UniProtKB-KW"/>
</dbReference>
<dbReference type="KEGG" id="rpod:E0E05_16580"/>
<dbReference type="InterPro" id="IPR005135">
    <property type="entry name" value="Endo/exonuclease/phosphatase"/>
</dbReference>
<evidence type="ECO:0000313" key="4">
    <source>
        <dbReference type="Proteomes" id="UP000293719"/>
    </source>
</evidence>
<keyword evidence="3" id="KW-0540">Nuclease</keyword>
<keyword evidence="3" id="KW-0269">Exonuclease</keyword>
<dbReference type="SUPFAM" id="SSF56219">
    <property type="entry name" value="DNase I-like"/>
    <property type="match status" value="1"/>
</dbReference>
<accession>A0A4P6V5F1</accession>
<dbReference type="GeneID" id="90768921"/>
<feature type="region of interest" description="Disordered" evidence="1">
    <location>
        <begin position="249"/>
        <end position="269"/>
    </location>
</feature>
<dbReference type="Gene3D" id="3.60.10.10">
    <property type="entry name" value="Endonuclease/exonuclease/phosphatase"/>
    <property type="match status" value="1"/>
</dbReference>
<evidence type="ECO:0000256" key="1">
    <source>
        <dbReference type="SAM" id="MobiDB-lite"/>
    </source>
</evidence>
<dbReference type="OrthoDB" id="1398885at2"/>
<keyword evidence="4" id="KW-1185">Reference proteome</keyword>
<dbReference type="Proteomes" id="UP000293719">
    <property type="component" value="Chromosome"/>
</dbReference>
<dbReference type="RefSeq" id="WP_131617697.1">
    <property type="nucleotide sequence ID" value="NZ_CP036532.1"/>
</dbReference>
<sequence>MPERFRIGTYNVQNLFDRFDDPYSVGDDRYGLFRTVPKSRSKLYDMGVRIRENGVGSRPIDIVGLQEIESFGALLDFVQASVGPDYGAKTGVVSQPSNDPRGIDLGLICTRHFRIGRITSHRFHKFRRSDGALYQFGRDCLQVEILDEDREELVLTAFICHFKSKYTGIDPFSDPAGYEAEQALNTIKRSAEVNEVIDIVSRAVDVTRDRFVIVGDFNDTPDSTPLQPLLGENNVLGVVDALTVIDQPDEAPASPVRRPRDTHMWKRPQADGSRVEEWAQIDYILCSQALWALSTGHADVINSPKDQGSDHYLAYAEFFDPATATG</sequence>
<evidence type="ECO:0000259" key="2">
    <source>
        <dbReference type="Pfam" id="PF19580"/>
    </source>
</evidence>
<dbReference type="Pfam" id="PF19580">
    <property type="entry name" value="Exo_endo_phos_3"/>
    <property type="match status" value="1"/>
</dbReference>
<dbReference type="AlphaFoldDB" id="A0A4P6V5F1"/>
<protein>
    <submittedName>
        <fullName evidence="3">Endonuclease/exonuclease/phosphatase family protein</fullName>
    </submittedName>
</protein>
<proteinExistence type="predicted"/>
<dbReference type="GO" id="GO:0004527">
    <property type="term" value="F:exonuclease activity"/>
    <property type="evidence" value="ECO:0007669"/>
    <property type="project" value="UniProtKB-KW"/>
</dbReference>
<gene>
    <name evidence="3" type="ORF">E0E05_16580</name>
</gene>
<organism evidence="3 4">
    <name type="scientific">Roseitalea porphyridii</name>
    <dbReference type="NCBI Taxonomy" id="1852022"/>
    <lineage>
        <taxon>Bacteria</taxon>
        <taxon>Pseudomonadati</taxon>
        <taxon>Pseudomonadota</taxon>
        <taxon>Alphaproteobacteria</taxon>
        <taxon>Hyphomicrobiales</taxon>
        <taxon>Ahrensiaceae</taxon>
        <taxon>Roseitalea</taxon>
    </lineage>
</organism>
<keyword evidence="3" id="KW-0255">Endonuclease</keyword>
<evidence type="ECO:0000313" key="3">
    <source>
        <dbReference type="EMBL" id="QBK32054.1"/>
    </source>
</evidence>
<name>A0A4P6V5F1_9HYPH</name>
<keyword evidence="3" id="KW-0378">Hydrolase</keyword>
<reference evidence="3 4" key="1">
    <citation type="journal article" date="2017" name="Int. J. Syst. Evol. Microbiol.">
        <title>Roseitalea porphyridii gen. nov., sp. nov., isolated from a red alga, and reclassification of Hoeflea suaedae Chung et al. 2013 as Pseudohoeflea suaedae gen. nov., comb. nov.</title>
        <authorList>
            <person name="Hyeon J.W."/>
            <person name="Jeong S.E."/>
            <person name="Baek K."/>
            <person name="Jeon C.O."/>
        </authorList>
    </citation>
    <scope>NUCLEOTIDE SEQUENCE [LARGE SCALE GENOMIC DNA]</scope>
    <source>
        <strain evidence="3 4">MA7-20</strain>
    </source>
</reference>
<feature type="domain" description="Endonuclease/exonuclease/phosphatase" evidence="2">
    <location>
        <begin position="7"/>
        <end position="230"/>
    </location>
</feature>